<dbReference type="PANTHER" id="PTHR42685:SF20">
    <property type="entry name" value="HYDROGENASE, PUTATIVE-RELATED"/>
    <property type="match status" value="1"/>
</dbReference>
<dbReference type="Gene3D" id="3.50.50.60">
    <property type="entry name" value="FAD/NAD(P)-binding domain"/>
    <property type="match status" value="1"/>
</dbReference>
<organism evidence="1 2">
    <name type="scientific">Cuniculiplasma divulgatum</name>
    <dbReference type="NCBI Taxonomy" id="1673428"/>
    <lineage>
        <taxon>Archaea</taxon>
        <taxon>Methanobacteriati</taxon>
        <taxon>Thermoplasmatota</taxon>
        <taxon>Thermoplasmata</taxon>
        <taxon>Thermoplasmatales</taxon>
        <taxon>Cuniculiplasmataceae</taxon>
        <taxon>Cuniculiplasma</taxon>
    </lineage>
</organism>
<protein>
    <submittedName>
        <fullName evidence="1">Dehydrogenase (Flavoprotein)</fullName>
    </submittedName>
</protein>
<dbReference type="SUPFAM" id="SSF51905">
    <property type="entry name" value="FAD/NAD(P)-binding domain"/>
    <property type="match status" value="1"/>
</dbReference>
<dbReference type="Proteomes" id="UP000195607">
    <property type="component" value="Chromosome I"/>
</dbReference>
<dbReference type="GeneID" id="41588578"/>
<dbReference type="PANTHER" id="PTHR42685">
    <property type="entry name" value="GERANYLGERANYL DIPHOSPHATE REDUCTASE"/>
    <property type="match status" value="1"/>
</dbReference>
<name>A0A1N5VDI1_9ARCH</name>
<proteinExistence type="predicted"/>
<evidence type="ECO:0000313" key="1">
    <source>
        <dbReference type="EMBL" id="SIM70776.1"/>
    </source>
</evidence>
<reference evidence="1 2" key="1">
    <citation type="submission" date="2016-04" db="EMBL/GenBank/DDBJ databases">
        <authorList>
            <person name="Evans L.H."/>
            <person name="Alamgir A."/>
            <person name="Owens N."/>
            <person name="Weber N.D."/>
            <person name="Virtaneva K."/>
            <person name="Barbian K."/>
            <person name="Babar A."/>
            <person name="Rosenke K."/>
        </authorList>
    </citation>
    <scope>NUCLEOTIDE SEQUENCE [LARGE SCALE GENOMIC DNA]</scope>
    <source>
        <strain evidence="2">S5(T) (JCM 30642 \VKM B-2941)</strain>
    </source>
</reference>
<accession>A0A1N5VDI1</accession>
<sequence>MWNIAGSGIAGSYLYGRMRREGYEVRIFDPKVKDFYIPCGFATNKNLLRPYLNNLNIEMDQVLEVENVNVEVAGNNFNPIQAENVGLCTINKMKMEQLMCGGEVLQSACPSNPDQPIIDATGISRFYLPASRNDKKMFAIEKVSGKSEYKGFYFYFFPEGRGYFWSFPLRDRYHIGAGGIDLDEVKSHIERYEAIRTVSRRIRMRPINENITSGNVLGVGESIGYISPLLGEGIIPALESAEALFQSIKKSDDVKEISIIYRDRISKRMKEFEKIANLVENVQSGKIITPSNIFSLKLALNEVKKFGFSLSLRKILAHFL</sequence>
<dbReference type="InterPro" id="IPR050407">
    <property type="entry name" value="Geranylgeranyl_reductase"/>
</dbReference>
<evidence type="ECO:0000313" key="2">
    <source>
        <dbReference type="Proteomes" id="UP000195607"/>
    </source>
</evidence>
<dbReference type="InterPro" id="IPR036188">
    <property type="entry name" value="FAD/NAD-bd_sf"/>
</dbReference>
<gene>
    <name evidence="1" type="ORF">CSP5_1331</name>
</gene>
<dbReference type="EMBL" id="LT671858">
    <property type="protein sequence ID" value="SIM70776.1"/>
    <property type="molecule type" value="Genomic_DNA"/>
</dbReference>
<dbReference type="AlphaFoldDB" id="A0A1N5VDI1"/>
<dbReference type="RefSeq" id="WP_021788950.1">
    <property type="nucleotide sequence ID" value="NZ_LT671858.1"/>
</dbReference>